<dbReference type="SUPFAM" id="SSF52047">
    <property type="entry name" value="RNI-like"/>
    <property type="match status" value="1"/>
</dbReference>
<evidence type="ECO:0000313" key="2">
    <source>
        <dbReference type="Proteomes" id="UP000789572"/>
    </source>
</evidence>
<reference evidence="1" key="1">
    <citation type="submission" date="2021-06" db="EMBL/GenBank/DDBJ databases">
        <authorList>
            <person name="Kallberg Y."/>
            <person name="Tangrot J."/>
            <person name="Rosling A."/>
        </authorList>
    </citation>
    <scope>NUCLEOTIDE SEQUENCE</scope>
    <source>
        <strain evidence="1">IA702</strain>
    </source>
</reference>
<feature type="non-terminal residue" evidence="1">
    <location>
        <position position="256"/>
    </location>
</feature>
<dbReference type="AlphaFoldDB" id="A0A9N9H2K8"/>
<gene>
    <name evidence="1" type="ORF">POCULU_LOCUS10003</name>
</gene>
<dbReference type="EMBL" id="CAJVPJ010004427">
    <property type="protein sequence ID" value="CAG8652066.1"/>
    <property type="molecule type" value="Genomic_DNA"/>
</dbReference>
<name>A0A9N9H2K8_9GLOM</name>
<proteinExistence type="predicted"/>
<dbReference type="Proteomes" id="UP000789572">
    <property type="component" value="Unassembled WGS sequence"/>
</dbReference>
<keyword evidence="2" id="KW-1185">Reference proteome</keyword>
<sequence>MLYKDTRSLHSCLILNSKLCCVIVRILYRNVFNRATHKKRVKLVRTLLHSLNKEERNSLSRIELKELDKGTLIPYLTYITELDIQIVYKAVADWVDHQPPPRDDRRHISSVLISSIINHSSTIHLRISAGIPDHPFRHFCFPQLTKHDQKLRKLTIERFTSNKTSDLSLLSDIILSMKSLESVTMIATGGLELLLDALKNYRGSLKRLVFRGCHFELVKMNDYVELLTKIWALKFYNCSGISKEIESTLAGKEGIY</sequence>
<organism evidence="1 2">
    <name type="scientific">Paraglomus occultum</name>
    <dbReference type="NCBI Taxonomy" id="144539"/>
    <lineage>
        <taxon>Eukaryota</taxon>
        <taxon>Fungi</taxon>
        <taxon>Fungi incertae sedis</taxon>
        <taxon>Mucoromycota</taxon>
        <taxon>Glomeromycotina</taxon>
        <taxon>Glomeromycetes</taxon>
        <taxon>Paraglomerales</taxon>
        <taxon>Paraglomeraceae</taxon>
        <taxon>Paraglomus</taxon>
    </lineage>
</organism>
<comment type="caution">
    <text evidence="1">The sequence shown here is derived from an EMBL/GenBank/DDBJ whole genome shotgun (WGS) entry which is preliminary data.</text>
</comment>
<evidence type="ECO:0000313" key="1">
    <source>
        <dbReference type="EMBL" id="CAG8652066.1"/>
    </source>
</evidence>
<accession>A0A9N9H2K8</accession>
<protein>
    <submittedName>
        <fullName evidence="1">5764_t:CDS:1</fullName>
    </submittedName>
</protein>
<dbReference type="OrthoDB" id="10338326at2759"/>